<accession>A0ABW2YG71</accession>
<reference evidence="3" key="1">
    <citation type="journal article" date="2019" name="Int. J. Syst. Evol. Microbiol.">
        <title>The Global Catalogue of Microorganisms (GCM) 10K type strain sequencing project: providing services to taxonomists for standard genome sequencing and annotation.</title>
        <authorList>
            <consortium name="The Broad Institute Genomics Platform"/>
            <consortium name="The Broad Institute Genome Sequencing Center for Infectious Disease"/>
            <person name="Wu L."/>
            <person name="Ma J."/>
        </authorList>
    </citation>
    <scope>NUCLEOTIDE SEQUENCE [LARGE SCALE GENOMIC DNA]</scope>
    <source>
        <strain evidence="3">CCUG 55585</strain>
    </source>
</reference>
<proteinExistence type="predicted"/>
<feature type="region of interest" description="Disordered" evidence="1">
    <location>
        <begin position="119"/>
        <end position="155"/>
    </location>
</feature>
<dbReference type="SUPFAM" id="SSF55729">
    <property type="entry name" value="Acyl-CoA N-acyltransferases (Nat)"/>
    <property type="match status" value="1"/>
</dbReference>
<organism evidence="2 3">
    <name type="scientific">Lysobacter brunescens</name>
    <dbReference type="NCBI Taxonomy" id="262323"/>
    <lineage>
        <taxon>Bacteria</taxon>
        <taxon>Pseudomonadati</taxon>
        <taxon>Pseudomonadota</taxon>
        <taxon>Gammaproteobacteria</taxon>
        <taxon>Lysobacterales</taxon>
        <taxon>Lysobacteraceae</taxon>
        <taxon>Lysobacter</taxon>
    </lineage>
</organism>
<dbReference type="RefSeq" id="WP_386824582.1">
    <property type="nucleotide sequence ID" value="NZ_JBHTIF010000002.1"/>
</dbReference>
<evidence type="ECO:0000313" key="3">
    <source>
        <dbReference type="Proteomes" id="UP001597110"/>
    </source>
</evidence>
<feature type="compositionally biased region" description="Gly residues" evidence="1">
    <location>
        <begin position="143"/>
        <end position="155"/>
    </location>
</feature>
<feature type="compositionally biased region" description="Basic and acidic residues" evidence="1">
    <location>
        <begin position="119"/>
        <end position="141"/>
    </location>
</feature>
<feature type="region of interest" description="Disordered" evidence="1">
    <location>
        <begin position="1"/>
        <end position="42"/>
    </location>
</feature>
<name>A0ABW2YG71_9GAMM</name>
<dbReference type="Proteomes" id="UP001597110">
    <property type="component" value="Unassembled WGS sequence"/>
</dbReference>
<gene>
    <name evidence="2" type="ORF">ACFQ0E_13400</name>
</gene>
<dbReference type="EMBL" id="JBHTIF010000002">
    <property type="protein sequence ID" value="MFD0726591.1"/>
    <property type="molecule type" value="Genomic_DNA"/>
</dbReference>
<dbReference type="Gene3D" id="3.40.630.30">
    <property type="match status" value="1"/>
</dbReference>
<sequence>MSWFTRKSAPKPEPVEIEMQELPPKRSVVETPSGRRGSFSGQLVTHSGWTHTGTTDYYFSATSREMDVQHIQSHAPGSGSQMMQAVESRAREVGATTMVTATSRPGFFKKMGFDYTEQQKRTNALKEELDPGKVARDENNKGEQGGGGYGMFKPL</sequence>
<dbReference type="InterPro" id="IPR016181">
    <property type="entry name" value="Acyl_CoA_acyltransferase"/>
</dbReference>
<keyword evidence="3" id="KW-1185">Reference proteome</keyword>
<comment type="caution">
    <text evidence="2">The sequence shown here is derived from an EMBL/GenBank/DDBJ whole genome shotgun (WGS) entry which is preliminary data.</text>
</comment>
<evidence type="ECO:0000256" key="1">
    <source>
        <dbReference type="SAM" id="MobiDB-lite"/>
    </source>
</evidence>
<evidence type="ECO:0000313" key="2">
    <source>
        <dbReference type="EMBL" id="MFD0726591.1"/>
    </source>
</evidence>
<protein>
    <submittedName>
        <fullName evidence="2">Uncharacterized protein</fullName>
    </submittedName>
</protein>